<dbReference type="PROSITE" id="PS00061">
    <property type="entry name" value="ADH_SHORT"/>
    <property type="match status" value="1"/>
</dbReference>
<feature type="binding site" evidence="12">
    <location>
        <position position="15"/>
    </location>
    <ligand>
        <name>NADP(+)</name>
        <dbReference type="ChEBI" id="CHEBI:58349"/>
        <label>2</label>
    </ligand>
</feature>
<evidence type="ECO:0007829" key="11">
    <source>
        <dbReference type="PDB" id="8YAV"/>
    </source>
</evidence>
<dbReference type="GO" id="GO:0008206">
    <property type="term" value="P:bile acid metabolic process"/>
    <property type="evidence" value="ECO:0007669"/>
    <property type="project" value="UniProtKB-ARBA"/>
</dbReference>
<dbReference type="PANTHER" id="PTHR24321">
    <property type="entry name" value="DEHYDROGENASES, SHORT CHAIN"/>
    <property type="match status" value="1"/>
</dbReference>
<dbReference type="EMBL" id="CP017151">
    <property type="protein sequence ID" value="AOR75141.1"/>
    <property type="molecule type" value="Genomic_DNA"/>
</dbReference>
<dbReference type="EC" id="1.1.1.47" evidence="5"/>
<feature type="binding site" evidence="12">
    <location>
        <position position="88"/>
    </location>
    <ligand>
        <name>NADP(+)</name>
        <dbReference type="ChEBI" id="CHEBI:58349"/>
        <label>1</label>
    </ligand>
</feature>
<dbReference type="GO" id="GO:0055041">
    <property type="term" value="F:cyclopentanol dehydrogenase activity"/>
    <property type="evidence" value="ECO:0007669"/>
    <property type="project" value="UniProtKB-EC"/>
</dbReference>
<dbReference type="Proteomes" id="UP000094714">
    <property type="component" value="Chromosome"/>
</dbReference>
<evidence type="ECO:0000313" key="8">
    <source>
        <dbReference type="Proteomes" id="UP000236514"/>
    </source>
</evidence>
<dbReference type="EC" id="1.1.1.163" evidence="5"/>
<evidence type="ECO:0000313" key="7">
    <source>
        <dbReference type="Proteomes" id="UP000094714"/>
    </source>
</evidence>
<dbReference type="InterPro" id="IPR002347">
    <property type="entry name" value="SDR_fam"/>
</dbReference>
<evidence type="ECO:0000256" key="3">
    <source>
        <dbReference type="ARBA" id="ARBA00023027"/>
    </source>
</evidence>
<dbReference type="PRINTS" id="PR00081">
    <property type="entry name" value="GDHRDH"/>
</dbReference>
<dbReference type="PDB" id="8YAV">
    <property type="method" value="X-ray"/>
    <property type="resolution" value="1.75 A"/>
    <property type="chains" value="A/B/C/D=1-247"/>
</dbReference>
<dbReference type="InterPro" id="IPR057326">
    <property type="entry name" value="KR_dom"/>
</dbReference>
<dbReference type="PDB" id="8YAU">
    <property type="method" value="X-ray"/>
    <property type="resolution" value="2.22 A"/>
    <property type="chains" value="A/B/C/D/E/F=1-247"/>
</dbReference>
<dbReference type="FunFam" id="3.40.50.720:FF:000084">
    <property type="entry name" value="Short-chain dehydrogenase reductase"/>
    <property type="match status" value="1"/>
</dbReference>
<dbReference type="SMR" id="A0A1D7ZZ64"/>
<evidence type="ECO:0000256" key="1">
    <source>
        <dbReference type="ARBA" id="ARBA00006484"/>
    </source>
</evidence>
<dbReference type="EC" id="1.1.1.51" evidence="5"/>
<dbReference type="Pfam" id="PF13561">
    <property type="entry name" value="adh_short_C2"/>
    <property type="match status" value="1"/>
</dbReference>
<dbReference type="GO" id="GO:0047936">
    <property type="term" value="F:glucose 1-dehydrogenase [NAD(P)+] activity"/>
    <property type="evidence" value="ECO:0007669"/>
    <property type="project" value="UniProtKB-EC"/>
</dbReference>
<dbReference type="PATRIC" id="fig|1613.112.peg.1783"/>
<dbReference type="Gene3D" id="3.40.50.720">
    <property type="entry name" value="NAD(P)-binding Rossmann-like Domain"/>
    <property type="match status" value="1"/>
</dbReference>
<feature type="binding site" evidence="12">
    <location>
        <position position="61"/>
    </location>
    <ligand>
        <name>NADP(+)</name>
        <dbReference type="ChEBI" id="CHEBI:58349"/>
        <label>1</label>
    </ligand>
</feature>
<evidence type="ECO:0007829" key="12">
    <source>
        <dbReference type="PDB" id="8ZAX"/>
    </source>
</evidence>
<feature type="binding site" evidence="12">
    <location>
        <position position="152"/>
    </location>
    <ligand>
        <name>NADP(+)</name>
        <dbReference type="ChEBI" id="CHEBI:58349"/>
        <label>2</label>
    </ligand>
</feature>
<protein>
    <submittedName>
        <fullName evidence="5">Alcohol dehydrogenase</fullName>
        <ecNumber evidence="5">1.1.1.163</ecNumber>
        <ecNumber evidence="5">1.1.1.47</ecNumber>
        <ecNumber evidence="5">1.1.1.51</ecNumber>
        <ecNumber evidence="5">1.1.1.53</ecNumber>
    </submittedName>
    <submittedName>
        <fullName evidence="6">Short chain dehydrogenase</fullName>
    </submittedName>
</protein>
<feature type="binding site" evidence="12">
    <location>
        <position position="156"/>
    </location>
    <ligand>
        <name>NADP(+)</name>
        <dbReference type="ChEBI" id="CHEBI:58349"/>
        <label>2</label>
    </ligand>
</feature>
<reference evidence="5 7" key="1">
    <citation type="submission" date="2016-09" db="EMBL/GenBank/DDBJ databases">
        <title>Genome Sequence of the Lactobacillus fermentum strain NCC2970 (CNCM I-5068).</title>
        <authorList>
            <person name="Barretto C."/>
            <person name="Ngom-Bru C."/>
            <person name="Genevaz A."/>
            <person name="Fournier C."/>
            <person name="Moine D."/>
            <person name="Kassam M."/>
            <person name="Iltis A."/>
            <person name="Sagory-Zalkind P."/>
            <person name="Faucherand G."/>
            <person name="Descombes P."/>
            <person name="Duboux S."/>
        </authorList>
    </citation>
    <scope>NUCLEOTIDE SEQUENCE [LARGE SCALE GENOMIC DNA]</scope>
    <source>
        <strain evidence="5 7">NCC2970</strain>
    </source>
</reference>
<dbReference type="PDB" id="8ZAX">
    <property type="method" value="X-ray"/>
    <property type="resolution" value="1.54 A"/>
    <property type="chains" value="A/B=1-247"/>
</dbReference>
<evidence type="ECO:0007829" key="9">
    <source>
        <dbReference type="PDB" id="8YAI"/>
    </source>
</evidence>
<dbReference type="PRINTS" id="PR00080">
    <property type="entry name" value="SDRFAMILY"/>
</dbReference>
<comment type="similarity">
    <text evidence="1">Belongs to the short-chain dehydrogenases/reductases (SDR) family.</text>
</comment>
<feature type="binding site" evidence="12">
    <location>
        <position position="18"/>
    </location>
    <ligand>
        <name>NADP(+)</name>
        <dbReference type="ChEBI" id="CHEBI:58349"/>
        <label>1</label>
    </ligand>
</feature>
<dbReference type="RefSeq" id="WP_014562349.1">
    <property type="nucleotide sequence ID" value="NZ_CABJBV010000003.1"/>
</dbReference>
<feature type="binding site" evidence="12">
    <location>
        <position position="18"/>
    </location>
    <ligand>
        <name>NADP(+)</name>
        <dbReference type="ChEBI" id="CHEBI:58349"/>
        <label>2</label>
    </ligand>
</feature>
<evidence type="ECO:0000313" key="5">
    <source>
        <dbReference type="EMBL" id="AOR75141.1"/>
    </source>
</evidence>
<evidence type="ECO:0000259" key="4">
    <source>
        <dbReference type="SMART" id="SM00822"/>
    </source>
</evidence>
<dbReference type="SUPFAM" id="SSF51735">
    <property type="entry name" value="NAD(P)-binding Rossmann-fold domains"/>
    <property type="match status" value="1"/>
</dbReference>
<feature type="binding site" evidence="11">
    <location>
        <position position="247"/>
    </location>
    <ligand>
        <name>Mg(2+)</name>
        <dbReference type="ChEBI" id="CHEBI:18420"/>
    </ligand>
</feature>
<sequence length="247" mass="26253">MGQFDNKVALVTGGTKGIGLAIAELFLKEGAKGVAFTGRHEDEGKAVQERLGERSLFITQDVSKEEDWQNATKAVVDKFGQLDAIVNNAGIGTPLGIEEMTLDHWNREIAIDLTGTMLGCKYGVKAMKEHGGAIVNISSIEGMIGDPTVPAYNAAKGGVRLLTKSVALECAEKGYAIRVNSIHPGVIATPLIDHLDDATKQFYIDKHPMGRLGKPEEVAKMAVFVASDGASFSTGSEFVVDGGYTAQ</sequence>
<organism evidence="5 7">
    <name type="scientific">Limosilactobacillus fermentum</name>
    <name type="common">Lactobacillus fermentum</name>
    <dbReference type="NCBI Taxonomy" id="1613"/>
    <lineage>
        <taxon>Bacteria</taxon>
        <taxon>Bacillati</taxon>
        <taxon>Bacillota</taxon>
        <taxon>Bacilli</taxon>
        <taxon>Lactobacillales</taxon>
        <taxon>Lactobacillaceae</taxon>
        <taxon>Limosilactobacillus</taxon>
    </lineage>
</organism>
<keyword evidence="3" id="KW-0520">NAD</keyword>
<reference evidence="6 8" key="2">
    <citation type="submission" date="2018-01" db="EMBL/GenBank/DDBJ databases">
        <title>Draft genome sequence of the feruloyl esterase-producing strain Lactobacillus fermentum CRL 1446, isolated from artisanal goat milk cheese.</title>
        <authorList>
            <person name="Abeijon Mukdsi M.C."/>
            <person name="Saavedra L."/>
            <person name="Gauffin Cano M.P."/>
            <person name="Hebert E.M."/>
            <person name="Medina R.B."/>
        </authorList>
    </citation>
    <scope>NUCLEOTIDE SEQUENCE [LARGE SCALE GENOMIC DNA]</scope>
    <source>
        <strain evidence="6 8">CRL 1446</strain>
    </source>
</reference>
<feature type="binding site" evidence="12">
    <location>
        <position position="15"/>
    </location>
    <ligand>
        <name>NADP(+)</name>
        <dbReference type="ChEBI" id="CHEBI:58349"/>
        <label>1</label>
    </ligand>
</feature>
<gene>
    <name evidence="6" type="ORF">C1Y38_03895</name>
    <name evidence="5" type="ORF">LACFE_CDS1698</name>
</gene>
<name>A0A1D7ZZ64_LIMFE</name>
<dbReference type="InterPro" id="IPR036291">
    <property type="entry name" value="NAD(P)-bd_dom_sf"/>
</dbReference>
<feature type="binding site" evidence="12">
    <location>
        <position position="39"/>
    </location>
    <ligand>
        <name>NADP(+)</name>
        <dbReference type="ChEBI" id="CHEBI:58349"/>
        <label>1</label>
    </ligand>
</feature>
<feature type="binding site" evidence="12">
    <location>
        <position position="39"/>
    </location>
    <ligand>
        <name>NADP(+)</name>
        <dbReference type="ChEBI" id="CHEBI:58349"/>
        <label>2</label>
    </ligand>
</feature>
<evidence type="ECO:0007829" key="10">
    <source>
        <dbReference type="PDB" id="8YAU"/>
    </source>
</evidence>
<dbReference type="GO" id="GO:0047044">
    <property type="term" value="F:androstan-3-alpha,17-beta-diol dehydrogenase (NAD+) activity"/>
    <property type="evidence" value="ECO:0007669"/>
    <property type="project" value="UniProtKB-EC"/>
</dbReference>
<dbReference type="EMBL" id="POTQ01000005">
    <property type="protein sequence ID" value="PNV58278.1"/>
    <property type="molecule type" value="Genomic_DNA"/>
</dbReference>
<dbReference type="GO" id="GO:0046872">
    <property type="term" value="F:metal ion binding"/>
    <property type="evidence" value="ECO:0007669"/>
    <property type="project" value="UniProtKB-KW"/>
</dbReference>
<dbReference type="PDB" id="8YAI">
    <property type="method" value="X-ray"/>
    <property type="resolution" value="2.13 A"/>
    <property type="chains" value="A/B/C/D=1-247"/>
</dbReference>
<dbReference type="InterPro" id="IPR020904">
    <property type="entry name" value="Sc_DH/Rdtase_CS"/>
</dbReference>
<proteinExistence type="evidence at protein level"/>
<dbReference type="EC" id="1.1.1.53" evidence="5"/>
<dbReference type="PANTHER" id="PTHR24321:SF8">
    <property type="entry name" value="ESTRADIOL 17-BETA-DEHYDROGENASE 8-RELATED"/>
    <property type="match status" value="1"/>
</dbReference>
<dbReference type="NCBIfam" id="NF005559">
    <property type="entry name" value="PRK07231.1"/>
    <property type="match status" value="1"/>
</dbReference>
<dbReference type="GO" id="GO:0000166">
    <property type="term" value="F:nucleotide binding"/>
    <property type="evidence" value="ECO:0007669"/>
    <property type="project" value="UniProtKB-KW"/>
</dbReference>
<evidence type="ECO:0000256" key="2">
    <source>
        <dbReference type="ARBA" id="ARBA00023002"/>
    </source>
</evidence>
<feature type="domain" description="Ketoreductase" evidence="4">
    <location>
        <begin position="7"/>
        <end position="143"/>
    </location>
</feature>
<dbReference type="SMART" id="SM00822">
    <property type="entry name" value="PKS_KR"/>
    <property type="match status" value="1"/>
</dbReference>
<feature type="binding site" evidence="12">
    <location>
        <position position="61"/>
    </location>
    <ligand>
        <name>NADP(+)</name>
        <dbReference type="ChEBI" id="CHEBI:58349"/>
        <label>2</label>
    </ligand>
</feature>
<feature type="binding site" evidence="12">
    <location>
        <position position="187"/>
    </location>
    <ligand>
        <name>NADP(+)</name>
        <dbReference type="ChEBI" id="CHEBI:58349"/>
        <label>2</label>
    </ligand>
</feature>
<feature type="binding site" evidence="12">
    <location>
        <position position="13"/>
    </location>
    <ligand>
        <name>NADP(+)</name>
        <dbReference type="ChEBI" id="CHEBI:58349"/>
        <label>1</label>
    </ligand>
</feature>
<keyword evidence="12" id="KW-0547">Nucleotide-binding</keyword>
<keyword evidence="2 5" id="KW-0560">Oxidoreductase</keyword>
<evidence type="ECO:0000313" key="6">
    <source>
        <dbReference type="EMBL" id="PNV58278.1"/>
    </source>
</evidence>
<dbReference type="Proteomes" id="UP000236514">
    <property type="component" value="Unassembled WGS sequence"/>
</dbReference>
<feature type="binding site" evidence="12">
    <location>
        <position position="88"/>
    </location>
    <ligand>
        <name>NADP(+)</name>
        <dbReference type="ChEBI" id="CHEBI:58349"/>
        <label>2</label>
    </ligand>
</feature>
<keyword evidence="11" id="KW-0479">Metal-binding</keyword>
<keyword evidence="9 10" id="KW-0002">3D-structure</keyword>
<accession>A0A1D7ZZ64</accession>
<feature type="binding site" evidence="12">
    <location>
        <position position="62"/>
    </location>
    <ligand>
        <name>NADP(+)</name>
        <dbReference type="ChEBI" id="CHEBI:58349"/>
        <label>1</label>
    </ligand>
</feature>
<feature type="binding site" evidence="12">
    <location>
        <position position="62"/>
    </location>
    <ligand>
        <name>NADP(+)</name>
        <dbReference type="ChEBI" id="CHEBI:58349"/>
        <label>2</label>
    </ligand>
</feature>
<dbReference type="AlphaFoldDB" id="A0A1D7ZZ64"/>
<reference evidence="9 10" key="3">
    <citation type="journal article" date="2024" name="Adv. Synth. Catal.">
        <title>Structure-Guided Engineering of a Short-Chain Dehydrogenase LfSDR1 for Efficient Biosynthesis of (R)-9-(2-Hydroxypropyl)adenine, the Key Intermediate of Tenofovir.</title>
        <authorList>
            <person name="Wang Q."/>
            <person name="Cong L."/>
            <person name="Guo J."/>
            <person name="Wang J."/>
            <person name="Han X."/>
            <person name="Zhang W."/>
            <person name="Liu W."/>
            <person name="Wei H."/>
            <person name="You S."/>
        </authorList>
    </citation>
    <scope>X-RAY CRYSTALLOGRAPHY (1.54 ANGSTROMS) IN COMPLEX WITH MG(2+) AND NADP(+)</scope>
</reference>
<feature type="binding site" evidence="12">
    <location>
        <position position="156"/>
    </location>
    <ligand>
        <name>NADP(+)</name>
        <dbReference type="ChEBI" id="CHEBI:58349"/>
        <label>1</label>
    </ligand>
</feature>